<dbReference type="GO" id="GO:0006508">
    <property type="term" value="P:proteolysis"/>
    <property type="evidence" value="ECO:0007669"/>
    <property type="project" value="UniProtKB-KW"/>
</dbReference>
<dbReference type="AlphaFoldDB" id="W2Y1Y4"/>
<reference evidence="5 6" key="1">
    <citation type="submission" date="2013-11" db="EMBL/GenBank/DDBJ databases">
        <title>The Genome Sequence of Phytophthora parasitica P10297.</title>
        <authorList>
            <consortium name="The Broad Institute Genomics Platform"/>
            <person name="Russ C."/>
            <person name="Tyler B."/>
            <person name="Panabieres F."/>
            <person name="Shan W."/>
            <person name="Tripathy S."/>
            <person name="Grunwald N."/>
            <person name="Machado M."/>
            <person name="Johnson C.S."/>
            <person name="Walker B."/>
            <person name="Young S.K."/>
            <person name="Zeng Q."/>
            <person name="Gargeya S."/>
            <person name="Fitzgerald M."/>
            <person name="Haas B."/>
            <person name="Abouelleil A."/>
            <person name="Allen A.W."/>
            <person name="Alvarado L."/>
            <person name="Arachchi H.M."/>
            <person name="Berlin A.M."/>
            <person name="Chapman S.B."/>
            <person name="Gainer-Dewar J."/>
            <person name="Goldberg J."/>
            <person name="Griggs A."/>
            <person name="Gujja S."/>
            <person name="Hansen M."/>
            <person name="Howarth C."/>
            <person name="Imamovic A."/>
            <person name="Ireland A."/>
            <person name="Larimer J."/>
            <person name="McCowan C."/>
            <person name="Murphy C."/>
            <person name="Pearson M."/>
            <person name="Poon T.W."/>
            <person name="Priest M."/>
            <person name="Roberts A."/>
            <person name="Saif S."/>
            <person name="Shea T."/>
            <person name="Sisk P."/>
            <person name="Sykes S."/>
            <person name="Wortman J."/>
            <person name="Nusbaum C."/>
            <person name="Birren B."/>
        </authorList>
    </citation>
    <scope>NUCLEOTIDE SEQUENCE [LARGE SCALE GENOMIC DNA]</scope>
    <source>
        <strain evidence="5 6">P10297</strain>
    </source>
</reference>
<accession>W2Y1Y4</accession>
<organism evidence="5 6">
    <name type="scientific">Phytophthora nicotianae P10297</name>
    <dbReference type="NCBI Taxonomy" id="1317064"/>
    <lineage>
        <taxon>Eukaryota</taxon>
        <taxon>Sar</taxon>
        <taxon>Stramenopiles</taxon>
        <taxon>Oomycota</taxon>
        <taxon>Peronosporomycetes</taxon>
        <taxon>Peronosporales</taxon>
        <taxon>Peronosporaceae</taxon>
        <taxon>Phytophthora</taxon>
    </lineage>
</organism>
<keyword evidence="2" id="KW-0645">Protease</keyword>
<dbReference type="InterPro" id="IPR038765">
    <property type="entry name" value="Papain-like_cys_pep_sf"/>
</dbReference>
<evidence type="ECO:0000259" key="4">
    <source>
        <dbReference type="PROSITE" id="PS50600"/>
    </source>
</evidence>
<dbReference type="Proteomes" id="UP000018948">
    <property type="component" value="Unassembled WGS sequence"/>
</dbReference>
<comment type="caution">
    <text evidence="5">The sequence shown here is derived from an EMBL/GenBank/DDBJ whole genome shotgun (WGS) entry which is preliminary data.</text>
</comment>
<protein>
    <recommendedName>
        <fullName evidence="4">Ubiquitin-like protease family profile domain-containing protein</fullName>
    </recommendedName>
</protein>
<dbReference type="GO" id="GO:0008234">
    <property type="term" value="F:cysteine-type peptidase activity"/>
    <property type="evidence" value="ECO:0007669"/>
    <property type="project" value="InterPro"/>
</dbReference>
<gene>
    <name evidence="5" type="ORF">F442_22016</name>
</gene>
<dbReference type="Gene3D" id="3.40.395.10">
    <property type="entry name" value="Adenoviral Proteinase, Chain A"/>
    <property type="match status" value="1"/>
</dbReference>
<feature type="domain" description="Ubiquitin-like protease family profile" evidence="4">
    <location>
        <begin position="98"/>
        <end position="277"/>
    </location>
</feature>
<keyword evidence="3" id="KW-0378">Hydrolase</keyword>
<dbReference type="SUPFAM" id="SSF54001">
    <property type="entry name" value="Cysteine proteinases"/>
    <property type="match status" value="1"/>
</dbReference>
<proteinExistence type="inferred from homology"/>
<sequence length="336" mass="38709">MQQKYSQLNKNNQKAPFGLLVSVGNDLVALHSSFLYRMRSFYTLKHQANRFLQDIKWLKREWRSVQAHPVDPFSSETKTNGILHSEAAKMHDMLAADVLQKYSTLSLMTELKTKSGEGVVKFCDVVSGVLRDGLLNDAVIDFGIRMIAESVDGCITFSSLTLVAGWPKPPSQWLSETSYVVMPINLSSNHWGVIIVEITFPTTLTVYFYEPLHDHCYRKELDNTWDYQLRPYLEKWHSQSGSKEPFPKQIIVKWIGKPSQPDLKCCGVMVLGIVYAYLRNTHRFERHRVTEAYVSVIRLRLAWLLLCTTKMIPHSEKNLKEMQKTNQEISKVLLPQ</sequence>
<dbReference type="InterPro" id="IPR003653">
    <property type="entry name" value="Peptidase_C48_C"/>
</dbReference>
<dbReference type="Pfam" id="PF02902">
    <property type="entry name" value="Peptidase_C48"/>
    <property type="match status" value="1"/>
</dbReference>
<evidence type="ECO:0000256" key="1">
    <source>
        <dbReference type="ARBA" id="ARBA00005234"/>
    </source>
</evidence>
<evidence type="ECO:0000256" key="3">
    <source>
        <dbReference type="ARBA" id="ARBA00022801"/>
    </source>
</evidence>
<dbReference type="OrthoDB" id="106668at2759"/>
<evidence type="ECO:0000313" key="5">
    <source>
        <dbReference type="EMBL" id="ETP28717.1"/>
    </source>
</evidence>
<evidence type="ECO:0000256" key="2">
    <source>
        <dbReference type="ARBA" id="ARBA00022670"/>
    </source>
</evidence>
<dbReference type="EMBL" id="ANIY01004549">
    <property type="protein sequence ID" value="ETP28717.1"/>
    <property type="molecule type" value="Genomic_DNA"/>
</dbReference>
<dbReference type="PROSITE" id="PS50600">
    <property type="entry name" value="ULP_PROTEASE"/>
    <property type="match status" value="1"/>
</dbReference>
<name>W2Y1Y4_PHYNI</name>
<evidence type="ECO:0000313" key="6">
    <source>
        <dbReference type="Proteomes" id="UP000018948"/>
    </source>
</evidence>
<comment type="similarity">
    <text evidence="1">Belongs to the peptidase C48 family.</text>
</comment>